<keyword evidence="1" id="KW-0175">Coiled coil</keyword>
<organism evidence="3 4">
    <name type="scientific">Pseudocercospora eumusae</name>
    <dbReference type="NCBI Taxonomy" id="321146"/>
    <lineage>
        <taxon>Eukaryota</taxon>
        <taxon>Fungi</taxon>
        <taxon>Dikarya</taxon>
        <taxon>Ascomycota</taxon>
        <taxon>Pezizomycotina</taxon>
        <taxon>Dothideomycetes</taxon>
        <taxon>Dothideomycetidae</taxon>
        <taxon>Mycosphaerellales</taxon>
        <taxon>Mycosphaerellaceae</taxon>
        <taxon>Pseudocercospora</taxon>
    </lineage>
</organism>
<evidence type="ECO:0000313" key="3">
    <source>
        <dbReference type="EMBL" id="KXT02263.1"/>
    </source>
</evidence>
<accession>A0A139HIN0</accession>
<feature type="region of interest" description="Disordered" evidence="2">
    <location>
        <begin position="1"/>
        <end position="75"/>
    </location>
</feature>
<protein>
    <submittedName>
        <fullName evidence="3">Uncharacterized protein</fullName>
    </submittedName>
</protein>
<evidence type="ECO:0000256" key="2">
    <source>
        <dbReference type="SAM" id="MobiDB-lite"/>
    </source>
</evidence>
<feature type="coiled-coil region" evidence="1">
    <location>
        <begin position="159"/>
        <end position="200"/>
    </location>
</feature>
<gene>
    <name evidence="3" type="ORF">AC578_5063</name>
</gene>
<dbReference type="Proteomes" id="UP000070133">
    <property type="component" value="Unassembled WGS sequence"/>
</dbReference>
<reference evidence="3 4" key="1">
    <citation type="submission" date="2015-07" db="EMBL/GenBank/DDBJ databases">
        <title>Comparative genomics of the Sigatoka disease complex on banana suggests a link between parallel evolutionary changes in Pseudocercospora fijiensis and Pseudocercospora eumusae and increased virulence on the banana host.</title>
        <authorList>
            <person name="Chang T.-C."/>
            <person name="Salvucci A."/>
            <person name="Crous P.W."/>
            <person name="Stergiopoulos I."/>
        </authorList>
    </citation>
    <scope>NUCLEOTIDE SEQUENCE [LARGE SCALE GENOMIC DNA]</scope>
    <source>
        <strain evidence="3 4">CBS 114824</strain>
    </source>
</reference>
<sequence>MPAEEATKPTSPQSDKMGHDDEADTGPRFPHIVRPFQGMNSDPTPAEASSSPPKTPPHDPFPTFTPPLRIPDDTPAATINPPFHILLQQMEQLERSIRVFEDFSVAQSSLIESQLTDLSIRLRALEVKLDRPADHQEWWVELIEGVWNMLIEAIDEPPEDEEAERIERLEQRMQCWEELVEQLVNALRDEHARVEEAEKRKSGEKLYVARGVGP</sequence>
<feature type="compositionally biased region" description="Pro residues" evidence="2">
    <location>
        <begin position="53"/>
        <end position="69"/>
    </location>
</feature>
<evidence type="ECO:0000313" key="4">
    <source>
        <dbReference type="Proteomes" id="UP000070133"/>
    </source>
</evidence>
<dbReference type="AlphaFoldDB" id="A0A139HIN0"/>
<dbReference type="EMBL" id="LFZN01000044">
    <property type="protein sequence ID" value="KXT02263.1"/>
    <property type="molecule type" value="Genomic_DNA"/>
</dbReference>
<evidence type="ECO:0000256" key="1">
    <source>
        <dbReference type="SAM" id="Coils"/>
    </source>
</evidence>
<proteinExistence type="predicted"/>
<name>A0A139HIN0_9PEZI</name>
<comment type="caution">
    <text evidence="3">The sequence shown here is derived from an EMBL/GenBank/DDBJ whole genome shotgun (WGS) entry which is preliminary data.</text>
</comment>
<keyword evidence="4" id="KW-1185">Reference proteome</keyword>